<dbReference type="Pfam" id="PF01975">
    <property type="entry name" value="SurE"/>
    <property type="match status" value="1"/>
</dbReference>
<dbReference type="EMBL" id="NJBO01000002">
    <property type="protein sequence ID" value="TKJ43882.1"/>
    <property type="molecule type" value="Genomic_DNA"/>
</dbReference>
<comment type="function">
    <text evidence="7">Nucleotidase that shows phosphatase activity on nucleoside 5'-monophosphates.</text>
</comment>
<gene>
    <name evidence="7" type="primary">surE</name>
    <name evidence="9" type="ORF">CEE36_01840</name>
</gene>
<dbReference type="Proteomes" id="UP000317778">
    <property type="component" value="Unassembled WGS sequence"/>
</dbReference>
<evidence type="ECO:0000256" key="6">
    <source>
        <dbReference type="ARBA" id="ARBA00022801"/>
    </source>
</evidence>
<dbReference type="GO" id="GO:0000166">
    <property type="term" value="F:nucleotide binding"/>
    <property type="evidence" value="ECO:0007669"/>
    <property type="project" value="UniProtKB-KW"/>
</dbReference>
<name>A0A532V9Q4_UNCT6</name>
<keyword evidence="5 7" id="KW-0547">Nucleotide-binding</keyword>
<comment type="subcellular location">
    <subcellularLocation>
        <location evidence="7">Cytoplasm</location>
    </subcellularLocation>
</comment>
<keyword evidence="4 7" id="KW-0479">Metal-binding</keyword>
<feature type="domain" description="Survival protein SurE-like phosphatase/nucleotidase" evidence="8">
    <location>
        <begin position="19"/>
        <end position="194"/>
    </location>
</feature>
<evidence type="ECO:0000259" key="8">
    <source>
        <dbReference type="Pfam" id="PF01975"/>
    </source>
</evidence>
<dbReference type="PANTHER" id="PTHR30457:SF12">
    <property type="entry name" value="5'_3'-NUCLEOTIDASE SURE"/>
    <property type="match status" value="1"/>
</dbReference>
<comment type="cofactor">
    <cofactor evidence="7">
        <name>a divalent metal cation</name>
        <dbReference type="ChEBI" id="CHEBI:60240"/>
    </cofactor>
    <text evidence="7">Binds 1 divalent metal cation per subunit.</text>
</comment>
<dbReference type="NCBIfam" id="NF001490">
    <property type="entry name" value="PRK00346.1-4"/>
    <property type="match status" value="1"/>
</dbReference>
<reference evidence="9 10" key="1">
    <citation type="submission" date="2017-06" db="EMBL/GenBank/DDBJ databases">
        <title>Novel microbial phyla capable of carbon fixation and sulfur reduction in deep-sea sediments.</title>
        <authorList>
            <person name="Huang J."/>
            <person name="Baker B."/>
            <person name="Wang Y."/>
        </authorList>
    </citation>
    <scope>NUCLEOTIDE SEQUENCE [LARGE SCALE GENOMIC DNA]</scope>
    <source>
        <strain evidence="9">B3_TA06</strain>
    </source>
</reference>
<dbReference type="EC" id="3.1.3.5" evidence="7"/>
<evidence type="ECO:0000313" key="9">
    <source>
        <dbReference type="EMBL" id="TKJ43882.1"/>
    </source>
</evidence>
<evidence type="ECO:0000256" key="7">
    <source>
        <dbReference type="HAMAP-Rule" id="MF_00060"/>
    </source>
</evidence>
<dbReference type="GO" id="GO:0008254">
    <property type="term" value="F:3'-nucleotidase activity"/>
    <property type="evidence" value="ECO:0007669"/>
    <property type="project" value="TreeGrafter"/>
</dbReference>
<accession>A0A532V9Q4</accession>
<evidence type="ECO:0000256" key="5">
    <source>
        <dbReference type="ARBA" id="ARBA00022741"/>
    </source>
</evidence>
<organism evidence="9 10">
    <name type="scientific">candidate division TA06 bacterium B3_TA06</name>
    <dbReference type="NCBI Taxonomy" id="2012487"/>
    <lineage>
        <taxon>Bacteria</taxon>
        <taxon>Bacteria division TA06</taxon>
    </lineage>
</organism>
<protein>
    <recommendedName>
        <fullName evidence="7">5'-nucleotidase SurE</fullName>
        <ecNumber evidence="7">3.1.3.5</ecNumber>
    </recommendedName>
    <alternativeName>
        <fullName evidence="7">Nucleoside 5'-monophosphate phosphohydrolase</fullName>
    </alternativeName>
</protein>
<dbReference type="InterPro" id="IPR002828">
    <property type="entry name" value="SurE-like_Pase/nucleotidase"/>
</dbReference>
<dbReference type="GO" id="GO:0004309">
    <property type="term" value="F:exopolyphosphatase activity"/>
    <property type="evidence" value="ECO:0007669"/>
    <property type="project" value="TreeGrafter"/>
</dbReference>
<feature type="binding site" evidence="7">
    <location>
        <position position="24"/>
    </location>
    <ligand>
        <name>a divalent metal cation</name>
        <dbReference type="ChEBI" id="CHEBI:60240"/>
    </ligand>
</feature>
<comment type="caution">
    <text evidence="9">The sequence shown here is derived from an EMBL/GenBank/DDBJ whole genome shotgun (WGS) entry which is preliminary data.</text>
</comment>
<dbReference type="HAMAP" id="MF_00060">
    <property type="entry name" value="SurE"/>
    <property type="match status" value="1"/>
</dbReference>
<dbReference type="AlphaFoldDB" id="A0A532V9Q4"/>
<sequence length="267" mass="29570">MTLTLPRLSLKSSMSQKRILITNDDGIDAQGIKLLERTLEGLGELFVIAPSQEQSGSSHSLTIGKPVRIIERDPHHVSIAGTPTDCVLLAHHSLMQKRIDLVVSGINMGYNLADDVLYSGTVAAAMEGRLLRYPAVAISTDREVEKLTASSLEFMREFCQMVLDCARPTFVNINVPPGEPRGVRVTRLGKRVYKDVVRRTQDENGEWHLILSGELSSISVEGSDTEAFEAGYISVTPMHLDLTGHDMMNDILEDLQTLDSFKRLNPR</sequence>
<dbReference type="GO" id="GO:0046872">
    <property type="term" value="F:metal ion binding"/>
    <property type="evidence" value="ECO:0007669"/>
    <property type="project" value="UniProtKB-UniRule"/>
</dbReference>
<keyword evidence="3 7" id="KW-0963">Cytoplasm</keyword>
<dbReference type="SUPFAM" id="SSF64167">
    <property type="entry name" value="SurE-like"/>
    <property type="match status" value="1"/>
</dbReference>
<dbReference type="GO" id="GO:0008253">
    <property type="term" value="F:5'-nucleotidase activity"/>
    <property type="evidence" value="ECO:0007669"/>
    <property type="project" value="UniProtKB-UniRule"/>
</dbReference>
<proteinExistence type="inferred from homology"/>
<evidence type="ECO:0000256" key="4">
    <source>
        <dbReference type="ARBA" id="ARBA00022723"/>
    </source>
</evidence>
<dbReference type="InterPro" id="IPR030048">
    <property type="entry name" value="SurE"/>
</dbReference>
<dbReference type="Gene3D" id="3.40.1210.10">
    <property type="entry name" value="Survival protein SurE-like phosphatase/nucleotidase"/>
    <property type="match status" value="1"/>
</dbReference>
<comment type="catalytic activity">
    <reaction evidence="1 7">
        <text>a ribonucleoside 5'-phosphate + H2O = a ribonucleoside + phosphate</text>
        <dbReference type="Rhea" id="RHEA:12484"/>
        <dbReference type="ChEBI" id="CHEBI:15377"/>
        <dbReference type="ChEBI" id="CHEBI:18254"/>
        <dbReference type="ChEBI" id="CHEBI:43474"/>
        <dbReference type="ChEBI" id="CHEBI:58043"/>
        <dbReference type="EC" id="3.1.3.5"/>
    </reaction>
</comment>
<dbReference type="GO" id="GO:0005737">
    <property type="term" value="C:cytoplasm"/>
    <property type="evidence" value="ECO:0007669"/>
    <property type="project" value="UniProtKB-SubCell"/>
</dbReference>
<dbReference type="PANTHER" id="PTHR30457">
    <property type="entry name" value="5'-NUCLEOTIDASE SURE"/>
    <property type="match status" value="1"/>
</dbReference>
<feature type="binding site" evidence="7">
    <location>
        <position position="25"/>
    </location>
    <ligand>
        <name>a divalent metal cation</name>
        <dbReference type="ChEBI" id="CHEBI:60240"/>
    </ligand>
</feature>
<keyword evidence="6 7" id="KW-0378">Hydrolase</keyword>
<evidence type="ECO:0000256" key="3">
    <source>
        <dbReference type="ARBA" id="ARBA00022490"/>
    </source>
</evidence>
<comment type="similarity">
    <text evidence="2 7">Belongs to the SurE nucleotidase family.</text>
</comment>
<evidence type="ECO:0000313" key="10">
    <source>
        <dbReference type="Proteomes" id="UP000317778"/>
    </source>
</evidence>
<feature type="binding site" evidence="7">
    <location>
        <position position="55"/>
    </location>
    <ligand>
        <name>a divalent metal cation</name>
        <dbReference type="ChEBI" id="CHEBI:60240"/>
    </ligand>
</feature>
<evidence type="ECO:0000256" key="1">
    <source>
        <dbReference type="ARBA" id="ARBA00000815"/>
    </source>
</evidence>
<dbReference type="NCBIfam" id="TIGR00087">
    <property type="entry name" value="surE"/>
    <property type="match status" value="1"/>
</dbReference>
<dbReference type="InterPro" id="IPR036523">
    <property type="entry name" value="SurE-like_sf"/>
</dbReference>
<feature type="binding site" evidence="7">
    <location>
        <position position="107"/>
    </location>
    <ligand>
        <name>a divalent metal cation</name>
        <dbReference type="ChEBI" id="CHEBI:60240"/>
    </ligand>
</feature>
<evidence type="ECO:0000256" key="2">
    <source>
        <dbReference type="ARBA" id="ARBA00011062"/>
    </source>
</evidence>